<dbReference type="Proteomes" id="UP001275084">
    <property type="component" value="Unassembled WGS sequence"/>
</dbReference>
<comment type="caution">
    <text evidence="2">The sequence shown here is derived from an EMBL/GenBank/DDBJ whole genome shotgun (WGS) entry which is preliminary data.</text>
</comment>
<dbReference type="EMBL" id="JAUIQD010000003">
    <property type="protein sequence ID" value="KAK3356714.1"/>
    <property type="molecule type" value="Genomic_DNA"/>
</dbReference>
<sequence>MDTSPLSRILHSISCRGASLKDYYDSVKGNLGYLVALVTPVTYCGFCLFPLPQQGAWPFDGFADKWSQRPDEPSSRTRFPLEHVQASGFRGCKVCMAISEAIRRYCQRPVVRLEWHQSGRSLHPYEQDTDDASTSYMGASVFRLLFDAVETADLGVLQRHPYVVENPNPEGRIDVESCARSLNFWLGDCSESHEKCKVRASNPLLPTRVIRITDNGGPHPVVRLMESKGSRGEYVCLSHCWGELRPTCITTRDTYQRNITEIPWSSLPQTFQDAVSVTKLLGKEFLWIDSICIIQGDDVDWRAEAARMCTVYENAFLTLMATKAKDGRDGLLRSESSPIAARIPDSSLPGQLFFRQQSSIPSLGWGDMRAGGGVRPEVNPLLGRAWAFQERCLSFRAAHFTADGILYECIQSQVSDWSHGRGIPGNLNHGQGSRARLANAREFAAEWARIASAYSGLKLTNDRDRLPALAGMARQLASRGTSSGYHPGRYLAGLWEDTFHWDVMWTPGSVCDTSEDDIPTPCSEYIAPTWSWASFKSSMTTWSRTRCDLSLKDFQIGLTGPDEFGEVSSLTIRVSSRLLHARIWHENQMIDGIIEDIVHQYRLDVGFGSFIFYPDHNALWSEEHVFEDGTPVICIPAYMDGTLNGFLVLMDLDGSSNTFSRIGVTLSVRWGTQSLPSVHELLQKQREVVITLV</sequence>
<dbReference type="AlphaFoldDB" id="A0AAJ0MFG6"/>
<reference evidence="2" key="1">
    <citation type="journal article" date="2023" name="Mol. Phylogenet. Evol.">
        <title>Genome-scale phylogeny and comparative genomics of the fungal order Sordariales.</title>
        <authorList>
            <person name="Hensen N."/>
            <person name="Bonometti L."/>
            <person name="Westerberg I."/>
            <person name="Brannstrom I.O."/>
            <person name="Guillou S."/>
            <person name="Cros-Aarteil S."/>
            <person name="Calhoun S."/>
            <person name="Haridas S."/>
            <person name="Kuo A."/>
            <person name="Mondo S."/>
            <person name="Pangilinan J."/>
            <person name="Riley R."/>
            <person name="LaButti K."/>
            <person name="Andreopoulos B."/>
            <person name="Lipzen A."/>
            <person name="Chen C."/>
            <person name="Yan M."/>
            <person name="Daum C."/>
            <person name="Ng V."/>
            <person name="Clum A."/>
            <person name="Steindorff A."/>
            <person name="Ohm R.A."/>
            <person name="Martin F."/>
            <person name="Silar P."/>
            <person name="Natvig D.O."/>
            <person name="Lalanne C."/>
            <person name="Gautier V."/>
            <person name="Ament-Velasquez S.L."/>
            <person name="Kruys A."/>
            <person name="Hutchinson M.I."/>
            <person name="Powell A.J."/>
            <person name="Barry K."/>
            <person name="Miller A.N."/>
            <person name="Grigoriev I.V."/>
            <person name="Debuchy R."/>
            <person name="Gladieux P."/>
            <person name="Hiltunen Thoren M."/>
            <person name="Johannesson H."/>
        </authorList>
    </citation>
    <scope>NUCLEOTIDE SEQUENCE</scope>
    <source>
        <strain evidence="2">CBS 955.72</strain>
    </source>
</reference>
<reference evidence="2" key="2">
    <citation type="submission" date="2023-06" db="EMBL/GenBank/DDBJ databases">
        <authorList>
            <consortium name="Lawrence Berkeley National Laboratory"/>
            <person name="Haridas S."/>
            <person name="Hensen N."/>
            <person name="Bonometti L."/>
            <person name="Westerberg I."/>
            <person name="Brannstrom I.O."/>
            <person name="Guillou S."/>
            <person name="Cros-Aarteil S."/>
            <person name="Calhoun S."/>
            <person name="Kuo A."/>
            <person name="Mondo S."/>
            <person name="Pangilinan J."/>
            <person name="Riley R."/>
            <person name="Labutti K."/>
            <person name="Andreopoulos B."/>
            <person name="Lipzen A."/>
            <person name="Chen C."/>
            <person name="Yanf M."/>
            <person name="Daum C."/>
            <person name="Ng V."/>
            <person name="Clum A."/>
            <person name="Steindorff A."/>
            <person name="Ohm R."/>
            <person name="Martin F."/>
            <person name="Silar P."/>
            <person name="Natvig D."/>
            <person name="Lalanne C."/>
            <person name="Gautier V."/>
            <person name="Ament-Velasquez S.L."/>
            <person name="Kruys A."/>
            <person name="Hutchinson M.I."/>
            <person name="Powell A.J."/>
            <person name="Barry K."/>
            <person name="Miller A.N."/>
            <person name="Grigoriev I.V."/>
            <person name="Debuchy R."/>
            <person name="Gladieux P."/>
            <person name="Thoren M.H."/>
            <person name="Johannesson H."/>
        </authorList>
    </citation>
    <scope>NUCLEOTIDE SEQUENCE</scope>
    <source>
        <strain evidence="2">CBS 955.72</strain>
    </source>
</reference>
<gene>
    <name evidence="2" type="ORF">B0T25DRAFT_537241</name>
</gene>
<dbReference type="InterPro" id="IPR010730">
    <property type="entry name" value="HET"/>
</dbReference>
<evidence type="ECO:0000313" key="2">
    <source>
        <dbReference type="EMBL" id="KAK3356714.1"/>
    </source>
</evidence>
<keyword evidence="3" id="KW-1185">Reference proteome</keyword>
<organism evidence="2 3">
    <name type="scientific">Lasiosphaeria hispida</name>
    <dbReference type="NCBI Taxonomy" id="260671"/>
    <lineage>
        <taxon>Eukaryota</taxon>
        <taxon>Fungi</taxon>
        <taxon>Dikarya</taxon>
        <taxon>Ascomycota</taxon>
        <taxon>Pezizomycotina</taxon>
        <taxon>Sordariomycetes</taxon>
        <taxon>Sordariomycetidae</taxon>
        <taxon>Sordariales</taxon>
        <taxon>Lasiosphaeriaceae</taxon>
        <taxon>Lasiosphaeria</taxon>
    </lineage>
</organism>
<feature type="domain" description="Heterokaryon incompatibility" evidence="1">
    <location>
        <begin position="234"/>
        <end position="390"/>
    </location>
</feature>
<dbReference type="PANTHER" id="PTHR33112">
    <property type="entry name" value="DOMAIN PROTEIN, PUTATIVE-RELATED"/>
    <property type="match status" value="1"/>
</dbReference>
<name>A0AAJ0MFG6_9PEZI</name>
<accession>A0AAJ0MFG6</accession>
<dbReference type="Pfam" id="PF06985">
    <property type="entry name" value="HET"/>
    <property type="match status" value="1"/>
</dbReference>
<protein>
    <submittedName>
        <fullName evidence="2">Heterokaryon incompatibility protein-domain-containing protein</fullName>
    </submittedName>
</protein>
<proteinExistence type="predicted"/>
<evidence type="ECO:0000259" key="1">
    <source>
        <dbReference type="Pfam" id="PF06985"/>
    </source>
</evidence>
<evidence type="ECO:0000313" key="3">
    <source>
        <dbReference type="Proteomes" id="UP001275084"/>
    </source>
</evidence>
<dbReference type="PANTHER" id="PTHR33112:SF9">
    <property type="entry name" value="HETEROKARYON INCOMPATIBILITY DOMAIN-CONTAINING PROTEIN"/>
    <property type="match status" value="1"/>
</dbReference>